<evidence type="ECO:0000313" key="1">
    <source>
        <dbReference type="EMBL" id="KAK2634392.1"/>
    </source>
</evidence>
<dbReference type="AlphaFoldDB" id="A0AAD9TEP2"/>
<sequence>MDRRTFVVLYELLLDTMRLETNGLVSVEEQMKSEKGLRDMLFTFVFQKWKGLASDSIVLRDTLFRPTGLKVPTGMDARGCSQTNEQEGRGNR</sequence>
<keyword evidence="2" id="KW-1185">Reference proteome</keyword>
<name>A0AAD9TEP2_9ROSI</name>
<reference evidence="1" key="1">
    <citation type="journal article" date="2023" name="Plant J.">
        <title>Genome sequences and population genomics provide insights into the demographic history, inbreeding, and mutation load of two 'living fossil' tree species of Dipteronia.</title>
        <authorList>
            <person name="Feng Y."/>
            <person name="Comes H.P."/>
            <person name="Chen J."/>
            <person name="Zhu S."/>
            <person name="Lu R."/>
            <person name="Zhang X."/>
            <person name="Li P."/>
            <person name="Qiu J."/>
            <person name="Olsen K.M."/>
            <person name="Qiu Y."/>
        </authorList>
    </citation>
    <scope>NUCLEOTIDE SEQUENCE</scope>
    <source>
        <strain evidence="1">KIB01</strain>
    </source>
</reference>
<dbReference type="EMBL" id="JANJYI010000009">
    <property type="protein sequence ID" value="KAK2634392.1"/>
    <property type="molecule type" value="Genomic_DNA"/>
</dbReference>
<comment type="caution">
    <text evidence="1">The sequence shown here is derived from an EMBL/GenBank/DDBJ whole genome shotgun (WGS) entry which is preliminary data.</text>
</comment>
<gene>
    <name evidence="1" type="ORF">Ddye_029184</name>
</gene>
<accession>A0AAD9TEP2</accession>
<evidence type="ECO:0000313" key="2">
    <source>
        <dbReference type="Proteomes" id="UP001280121"/>
    </source>
</evidence>
<proteinExistence type="predicted"/>
<dbReference type="Proteomes" id="UP001280121">
    <property type="component" value="Unassembled WGS sequence"/>
</dbReference>
<protein>
    <submittedName>
        <fullName evidence="1">Uncharacterized protein</fullName>
    </submittedName>
</protein>
<organism evidence="1 2">
    <name type="scientific">Dipteronia dyeriana</name>
    <dbReference type="NCBI Taxonomy" id="168575"/>
    <lineage>
        <taxon>Eukaryota</taxon>
        <taxon>Viridiplantae</taxon>
        <taxon>Streptophyta</taxon>
        <taxon>Embryophyta</taxon>
        <taxon>Tracheophyta</taxon>
        <taxon>Spermatophyta</taxon>
        <taxon>Magnoliopsida</taxon>
        <taxon>eudicotyledons</taxon>
        <taxon>Gunneridae</taxon>
        <taxon>Pentapetalae</taxon>
        <taxon>rosids</taxon>
        <taxon>malvids</taxon>
        <taxon>Sapindales</taxon>
        <taxon>Sapindaceae</taxon>
        <taxon>Hippocastanoideae</taxon>
        <taxon>Acereae</taxon>
        <taxon>Dipteronia</taxon>
    </lineage>
</organism>